<gene>
    <name evidence="2" type="ORF">QN062_00855</name>
    <name evidence="1" type="ORF">QN217_05585</name>
</gene>
<dbReference type="EMBL" id="CP129675">
    <property type="protein sequence ID" value="XDS45634.1"/>
    <property type="molecule type" value="Genomic_DNA"/>
</dbReference>
<organism evidence="1">
    <name type="scientific">Bifidobacterium fermentum</name>
    <dbReference type="NCBI Taxonomy" id="3059035"/>
    <lineage>
        <taxon>Bacteria</taxon>
        <taxon>Bacillati</taxon>
        <taxon>Actinomycetota</taxon>
        <taxon>Actinomycetes</taxon>
        <taxon>Bifidobacteriales</taxon>
        <taxon>Bifidobacteriaceae</taxon>
        <taxon>Bifidobacterium</taxon>
    </lineage>
</organism>
<evidence type="ECO:0000313" key="2">
    <source>
        <dbReference type="EMBL" id="XDS50801.1"/>
    </source>
</evidence>
<reference evidence="1" key="1">
    <citation type="submission" date="2023-07" db="EMBL/GenBank/DDBJ databases">
        <title>Bifidobacterium aquikefiriaerophilum sp. nov. and Bifidobacterium eccum sp. nov., isolated from water kefir.</title>
        <authorList>
            <person name="Breselge S."/>
            <person name="Bellassi P."/>
            <person name="Barcenilla C."/>
            <person name="Alvarez-Ordonez A."/>
            <person name="Morelli L."/>
            <person name="Cotter P.D."/>
        </authorList>
    </citation>
    <scope>NUCLEOTIDE SEQUENCE</scope>
    <source>
        <strain evidence="2">WK012_4_13</strain>
        <strain evidence="1">WK048_4_13</strain>
    </source>
</reference>
<dbReference type="EMBL" id="CP129683">
    <property type="protein sequence ID" value="XDS50801.1"/>
    <property type="molecule type" value="Genomic_DNA"/>
</dbReference>
<proteinExistence type="predicted"/>
<dbReference type="AlphaFoldDB" id="A0AB39U9L4"/>
<dbReference type="RefSeq" id="WP_369341763.1">
    <property type="nucleotide sequence ID" value="NZ_CP129675.1"/>
</dbReference>
<protein>
    <submittedName>
        <fullName evidence="1">Uncharacterized protein</fullName>
    </submittedName>
</protein>
<accession>A0AB39U9L4</accession>
<dbReference type="KEGG" id="bfk:QN062_00855"/>
<name>A0AB39U9L4_9BIFI</name>
<sequence>MSMISGTHFPSLQETHEIHEVAHAYPICRASARQNFPLTNLVEQTIQFGLAPYNNDLLVNPVHQKPVTPGHAAA</sequence>
<evidence type="ECO:0000313" key="1">
    <source>
        <dbReference type="EMBL" id="XDS45634.1"/>
    </source>
</evidence>